<evidence type="ECO:0000313" key="2">
    <source>
        <dbReference type="Proteomes" id="UP000077037"/>
    </source>
</evidence>
<accession>A0A157P4I7</accession>
<dbReference type="EMBL" id="FKBS01000014">
    <property type="protein sequence ID" value="SAI28144.1"/>
    <property type="molecule type" value="Genomic_DNA"/>
</dbReference>
<protein>
    <submittedName>
        <fullName evidence="1">Uncharacterized protein</fullName>
    </submittedName>
</protein>
<dbReference type="Proteomes" id="UP000077037">
    <property type="component" value="Unassembled WGS sequence"/>
</dbReference>
<gene>
    <name evidence="1" type="ORF">SAMEA1982600_02226</name>
</gene>
<evidence type="ECO:0000313" key="1">
    <source>
        <dbReference type="EMBL" id="SAI28144.1"/>
    </source>
</evidence>
<proteinExistence type="predicted"/>
<organism evidence="1 2">
    <name type="scientific">Bordetella ansorpii</name>
    <dbReference type="NCBI Taxonomy" id="288768"/>
    <lineage>
        <taxon>Bacteria</taxon>
        <taxon>Pseudomonadati</taxon>
        <taxon>Pseudomonadota</taxon>
        <taxon>Betaproteobacteria</taxon>
        <taxon>Burkholderiales</taxon>
        <taxon>Alcaligenaceae</taxon>
        <taxon>Bordetella</taxon>
    </lineage>
</organism>
<dbReference type="OrthoDB" id="1248892at2"/>
<dbReference type="RefSeq" id="WP_066411705.1">
    <property type="nucleotide sequence ID" value="NZ_FKBS01000014.1"/>
</dbReference>
<dbReference type="AlphaFoldDB" id="A0A157P4I7"/>
<name>A0A157P4I7_9BORD</name>
<reference evidence="1 2" key="1">
    <citation type="submission" date="2016-03" db="EMBL/GenBank/DDBJ databases">
        <authorList>
            <consortium name="Pathogen Informatics"/>
        </authorList>
    </citation>
    <scope>NUCLEOTIDE SEQUENCE [LARGE SCALE GENOMIC DNA]</scope>
    <source>
        <strain evidence="1 2">NCTC13364</strain>
    </source>
</reference>
<sequence>MALRSEPYRPRRIAPIGTWLESGHAIKAYGIHRDPDLQGTILSDAVATCARAAVHAVLDEHAGGERSQGLGFCIAHVGEEAVWLLVDWWISGGIVCQRMLSAPLKDPSRFTPVDAPALACVWELVVTAHERNAWVRHIMRAAPDAQAYLEDILPEGRY</sequence>